<evidence type="ECO:0000256" key="4">
    <source>
        <dbReference type="ARBA" id="ARBA00022643"/>
    </source>
</evidence>
<protein>
    <submittedName>
        <fullName evidence="8">NAD(P)H-dependent oxidoreductase</fullName>
    </submittedName>
</protein>
<keyword evidence="9" id="KW-1185">Reference proteome</keyword>
<name>A0ABM8DR84_9BACT</name>
<evidence type="ECO:0000313" key="8">
    <source>
        <dbReference type="EMBL" id="BDU69527.1"/>
    </source>
</evidence>
<evidence type="ECO:0000313" key="9">
    <source>
        <dbReference type="Proteomes" id="UP001242010"/>
    </source>
</evidence>
<evidence type="ECO:0000256" key="6">
    <source>
        <dbReference type="ARBA" id="ARBA00023002"/>
    </source>
</evidence>
<keyword evidence="3" id="KW-0285">Flavoprotein</keyword>
<keyword evidence="5" id="KW-0521">NADP</keyword>
<evidence type="ECO:0000256" key="5">
    <source>
        <dbReference type="ARBA" id="ARBA00022857"/>
    </source>
</evidence>
<feature type="domain" description="Nitroreductase" evidence="7">
    <location>
        <begin position="14"/>
        <end position="192"/>
    </location>
</feature>
<evidence type="ECO:0000256" key="1">
    <source>
        <dbReference type="ARBA" id="ARBA00001917"/>
    </source>
</evidence>
<keyword evidence="4" id="KW-0288">FMN</keyword>
<evidence type="ECO:0000259" key="7">
    <source>
        <dbReference type="Pfam" id="PF00881"/>
    </source>
</evidence>
<reference evidence="9" key="1">
    <citation type="journal article" date="2023" name="Int. J. Syst. Evol. Microbiol.">
        <title>Mesoterricola silvestris gen. nov., sp. nov., Mesoterricola sediminis sp. nov., Geothrix oryzae sp. nov., Geothrix edaphica sp. nov., Geothrix rubra sp. nov., and Geothrix limicola sp. nov., six novel members of Acidobacteriota isolated from soils.</title>
        <authorList>
            <person name="Itoh H."/>
            <person name="Sugisawa Y."/>
            <person name="Mise K."/>
            <person name="Xu Z."/>
            <person name="Kuniyasu M."/>
            <person name="Ushijima N."/>
            <person name="Kawano K."/>
            <person name="Kobayashi E."/>
            <person name="Shiratori Y."/>
            <person name="Masuda Y."/>
            <person name="Senoo K."/>
        </authorList>
    </citation>
    <scope>NUCLEOTIDE SEQUENCE [LARGE SCALE GENOMIC DNA]</scope>
    <source>
        <strain evidence="9">Red222</strain>
    </source>
</reference>
<accession>A0ABM8DR84</accession>
<dbReference type="PANTHER" id="PTHR43673:SF2">
    <property type="entry name" value="NITROREDUCTASE"/>
    <property type="match status" value="1"/>
</dbReference>
<dbReference type="RefSeq" id="WP_286353250.1">
    <property type="nucleotide sequence ID" value="NZ_AP027079.1"/>
</dbReference>
<dbReference type="Pfam" id="PF00881">
    <property type="entry name" value="Nitroreductase"/>
    <property type="match status" value="1"/>
</dbReference>
<dbReference type="CDD" id="cd02149">
    <property type="entry name" value="NfsB-like"/>
    <property type="match status" value="1"/>
</dbReference>
<proteinExistence type="inferred from homology"/>
<dbReference type="PANTHER" id="PTHR43673">
    <property type="entry name" value="NAD(P)H NITROREDUCTASE YDGI-RELATED"/>
    <property type="match status" value="1"/>
</dbReference>
<comment type="cofactor">
    <cofactor evidence="1">
        <name>FMN</name>
        <dbReference type="ChEBI" id="CHEBI:58210"/>
    </cofactor>
</comment>
<dbReference type="Proteomes" id="UP001242010">
    <property type="component" value="Chromosome"/>
</dbReference>
<sequence length="216" mass="23801">MSTISGESLLQQLNWRYATKKFDPTKPISPADWATLEASLILTPSSYGLQPWKFIVVTDPALKAKLRPASWNQSQVEDCSHLVVLTAKQDITEADVDRFVARIAEVRGVTPESLAGYKGYMMGDLVKGPRHAIIHEWAARQTYIALGNLMTSAALLGVDACPFEGIEPAKYDEILGLKGTGYTTISACPLGYRAADDKYANTPKVRFEAKDVIEHR</sequence>
<dbReference type="InterPro" id="IPR033878">
    <property type="entry name" value="NfsB-like"/>
</dbReference>
<dbReference type="InterPro" id="IPR029479">
    <property type="entry name" value="Nitroreductase"/>
</dbReference>
<dbReference type="SUPFAM" id="SSF55469">
    <property type="entry name" value="FMN-dependent nitroreductase-like"/>
    <property type="match status" value="1"/>
</dbReference>
<keyword evidence="6" id="KW-0560">Oxidoreductase</keyword>
<organism evidence="8 9">
    <name type="scientific">Geothrix oryzae</name>
    <dbReference type="NCBI Taxonomy" id="2927975"/>
    <lineage>
        <taxon>Bacteria</taxon>
        <taxon>Pseudomonadati</taxon>
        <taxon>Acidobacteriota</taxon>
        <taxon>Holophagae</taxon>
        <taxon>Holophagales</taxon>
        <taxon>Holophagaceae</taxon>
        <taxon>Geothrix</taxon>
    </lineage>
</organism>
<comment type="similarity">
    <text evidence="2">Belongs to the nitroreductase family.</text>
</comment>
<evidence type="ECO:0000256" key="2">
    <source>
        <dbReference type="ARBA" id="ARBA00007118"/>
    </source>
</evidence>
<gene>
    <name evidence="8" type="ORF">GETHOR_16280</name>
</gene>
<dbReference type="Gene3D" id="3.40.109.10">
    <property type="entry name" value="NADH Oxidase"/>
    <property type="match status" value="1"/>
</dbReference>
<dbReference type="InterPro" id="IPR000415">
    <property type="entry name" value="Nitroreductase-like"/>
</dbReference>
<dbReference type="EMBL" id="AP027079">
    <property type="protein sequence ID" value="BDU69527.1"/>
    <property type="molecule type" value="Genomic_DNA"/>
</dbReference>
<evidence type="ECO:0000256" key="3">
    <source>
        <dbReference type="ARBA" id="ARBA00022630"/>
    </source>
</evidence>